<dbReference type="PANTHER" id="PTHR33609:SF1">
    <property type="entry name" value="TRANSPOSASE"/>
    <property type="match status" value="1"/>
</dbReference>
<accession>K8Y427</accession>
<dbReference type="KEGG" id="lst:LSS_04279"/>
<dbReference type="STRING" id="758847.LSS_04279"/>
<dbReference type="InterPro" id="IPR009057">
    <property type="entry name" value="Homeodomain-like_sf"/>
</dbReference>
<dbReference type="GO" id="GO:0003677">
    <property type="term" value="F:DNA binding"/>
    <property type="evidence" value="ECO:0007669"/>
    <property type="project" value="InterPro"/>
</dbReference>
<evidence type="ECO:0008006" key="3">
    <source>
        <dbReference type="Google" id="ProtNLM"/>
    </source>
</evidence>
<name>K8Y427_9LEPT</name>
<sequence length="74" mass="8666">MEEAMKKRYSEEQIHEVLKESELGVSTPEVCRKYGIGGNTFYRWSSKYGGMGLNELKRMKMLEEKNGKLKKLYV</sequence>
<organism evidence="1 2">
    <name type="scientific">Leptospira santarosai serovar Shermani str. LT 821</name>
    <dbReference type="NCBI Taxonomy" id="758847"/>
    <lineage>
        <taxon>Bacteria</taxon>
        <taxon>Pseudomonadati</taxon>
        <taxon>Spirochaetota</taxon>
        <taxon>Spirochaetia</taxon>
        <taxon>Leptospirales</taxon>
        <taxon>Leptospiraceae</taxon>
        <taxon>Leptospira</taxon>
    </lineage>
</organism>
<gene>
    <name evidence="1" type="ORF">LSS_04279</name>
</gene>
<dbReference type="EMBL" id="CP006694">
    <property type="protein sequence ID" value="EKT88174.1"/>
    <property type="molecule type" value="Genomic_DNA"/>
</dbReference>
<protein>
    <recommendedName>
        <fullName evidence="3">Transposase</fullName>
    </recommendedName>
</protein>
<dbReference type="PANTHER" id="PTHR33609">
    <property type="entry name" value="LOW CALCIUM RESPONSE LOCUS PROTEIN S"/>
    <property type="match status" value="1"/>
</dbReference>
<evidence type="ECO:0000313" key="1">
    <source>
        <dbReference type="EMBL" id="EKT88174.1"/>
    </source>
</evidence>
<dbReference type="InterPro" id="IPR002514">
    <property type="entry name" value="Transposase_8"/>
</dbReference>
<dbReference type="SUPFAM" id="SSF46689">
    <property type="entry name" value="Homeodomain-like"/>
    <property type="match status" value="1"/>
</dbReference>
<dbReference type="GO" id="GO:0006313">
    <property type="term" value="P:DNA transposition"/>
    <property type="evidence" value="ECO:0007669"/>
    <property type="project" value="InterPro"/>
</dbReference>
<proteinExistence type="predicted"/>
<dbReference type="Proteomes" id="UP000035800">
    <property type="component" value="Chromosome I"/>
</dbReference>
<dbReference type="Gene3D" id="1.10.10.10">
    <property type="entry name" value="Winged helix-like DNA-binding domain superfamily/Winged helix DNA-binding domain"/>
    <property type="match status" value="1"/>
</dbReference>
<evidence type="ECO:0000313" key="2">
    <source>
        <dbReference type="Proteomes" id="UP000035800"/>
    </source>
</evidence>
<dbReference type="GO" id="GO:0004803">
    <property type="term" value="F:transposase activity"/>
    <property type="evidence" value="ECO:0007669"/>
    <property type="project" value="InterPro"/>
</dbReference>
<reference evidence="1 2" key="1">
    <citation type="journal article" date="2012" name="Gene">
        <title>Sequence of Leptospira santarosai serovar Shermani genome and prediction of virulence-associated genes.</title>
        <authorList>
            <person name="Chou L.F."/>
            <person name="Chen Y.T."/>
            <person name="Lu C.W."/>
            <person name="Ko Y.C."/>
            <person name="Tang C.Y."/>
            <person name="Pan M.J."/>
            <person name="Tian Y.C."/>
            <person name="Chiu C.H."/>
            <person name="Hung C.C."/>
            <person name="Yang C.W."/>
        </authorList>
    </citation>
    <scope>NUCLEOTIDE SEQUENCE [LARGE SCALE GENOMIC DNA]</scope>
    <source>
        <strain evidence="1">LT 821</strain>
    </source>
</reference>
<dbReference type="AlphaFoldDB" id="K8Y427"/>
<dbReference type="PATRIC" id="fig|758847.3.peg.891"/>
<dbReference type="Pfam" id="PF01527">
    <property type="entry name" value="HTH_Tnp_1"/>
    <property type="match status" value="1"/>
</dbReference>
<dbReference type="InterPro" id="IPR036388">
    <property type="entry name" value="WH-like_DNA-bd_sf"/>
</dbReference>
<reference evidence="1 2" key="2">
    <citation type="journal article" date="2014" name="Emerg. Microbes Infect.">
        <title>Potential impact on kidney infection: a whole-genome analysis of Leptospira santarosai serovar Shermani.</title>
        <authorList>
            <person name="Chou L.F."/>
            <person name="Chen T.W."/>
            <person name="Ko Y.C."/>
            <person name="Pan M.J."/>
            <person name="Tian Y.C."/>
            <person name="Chiu C.H."/>
            <person name="Tang P."/>
            <person name="Hung C.C."/>
            <person name="Yang C.W."/>
        </authorList>
    </citation>
    <scope>NUCLEOTIDE SEQUENCE</scope>
    <source>
        <strain evidence="1 2">LT 821</strain>
    </source>
</reference>
<dbReference type="InterPro" id="IPR052546">
    <property type="entry name" value="Transposase_8_domain"/>
</dbReference>